<feature type="compositionally biased region" description="Polar residues" evidence="1">
    <location>
        <begin position="263"/>
        <end position="280"/>
    </location>
</feature>
<feature type="compositionally biased region" description="Basic and acidic residues" evidence="1">
    <location>
        <begin position="34"/>
        <end position="49"/>
    </location>
</feature>
<accession>A0A6N1P2J8</accession>
<feature type="compositionally biased region" description="Basic and acidic residues" evidence="1">
    <location>
        <begin position="486"/>
        <end position="498"/>
    </location>
</feature>
<feature type="region of interest" description="Disordered" evidence="1">
    <location>
        <begin position="260"/>
        <end position="345"/>
    </location>
</feature>
<feature type="compositionally biased region" description="Low complexity" evidence="1">
    <location>
        <begin position="434"/>
        <end position="455"/>
    </location>
</feature>
<reference evidence="2" key="1">
    <citation type="submission" date="2017-01" db="EMBL/GenBank/DDBJ databases">
        <authorList>
            <person name="Assis F.L."/>
            <person name="Abrahao J.S."/>
            <person name="Silva L."/>
            <person name="Khalil J.B."/>
            <person name="Rodrigues R."/>
            <person name="Silva L.S."/>
            <person name="Arantes T."/>
            <person name="Boratto P."/>
            <person name="Andrade M."/>
            <person name="Kroon E.G."/>
            <person name="Ribeiro B."/>
            <person name="Bergier I."/>
            <person name="Seligmann H."/>
            <person name="Ghigo E."/>
            <person name="Colson P."/>
            <person name="Levasseur A."/>
            <person name="Raoult D."/>
            <person name="Scola B.L."/>
        </authorList>
    </citation>
    <scope>NUCLEOTIDE SEQUENCE</scope>
    <source>
        <strain evidence="2">Soda lake</strain>
    </source>
</reference>
<feature type="compositionally biased region" description="Polar residues" evidence="1">
    <location>
        <begin position="499"/>
        <end position="517"/>
    </location>
</feature>
<dbReference type="KEGG" id="vg:80518673"/>
<feature type="compositionally biased region" description="Basic and acidic residues" evidence="1">
    <location>
        <begin position="458"/>
        <end position="477"/>
    </location>
</feature>
<proteinExistence type="predicted"/>
<feature type="compositionally biased region" description="Low complexity" evidence="1">
    <location>
        <begin position="281"/>
        <end position="295"/>
    </location>
</feature>
<feature type="region of interest" description="Disordered" evidence="1">
    <location>
        <begin position="369"/>
        <end position="526"/>
    </location>
</feature>
<sequence>MEFLSDFARTNNLLNTDEMTSVEFSEDYGSSGLNDRHSGNARQSNEDKNNNTWEAQEENLQRYTGYNINDRNDPQYQQDYYAKKQERGNRRAESLSDERNWNYNVDYMDNEGSKRHRGIETDFRWQTGGKEENLNYLDDYTSAQYNSKRLDSYEKEFFAIYNKAREFRQRIMDIEKQKGGQDVNKPKRAVNKTLALMLELSKNMKDSGKFPNIQQKHFMKISKMIVDEAKRQTGTQEVNDSVRQAALQLVKNAEPFVAKFRSEQSQNQGSQLSEGNTRTRSGNYKNSRNNTNGNNRNRRRFNGDNDDNSMGSNFSDLTDNFSEKRTNSGNNRGSDQNYPWKGSNSNYRNYAQSNLWRDVPEWRNTQSNFTDTQRFSGDAQDYLNSPSGSKYYSQYNRESGNDRTLDRYGNTTTFENINAVPGNRTGTANESHRGSLSSNERNSGSSNERNSGSSNDRFSNDRFSNRSIDRDFDRSNDENNQNGPIRDSRNMLENDRRQNTYGTSGALSQSQNNTTGMSMDRVRMMY</sequence>
<evidence type="ECO:0000313" key="2">
    <source>
        <dbReference type="EMBL" id="QKU35251.1"/>
    </source>
</evidence>
<dbReference type="GeneID" id="80518673"/>
<feature type="compositionally biased region" description="Polar residues" evidence="1">
    <location>
        <begin position="382"/>
        <end position="398"/>
    </location>
</feature>
<dbReference type="RefSeq" id="YP_010781909.1">
    <property type="nucleotide sequence ID" value="NC_075039.1"/>
</dbReference>
<feature type="compositionally biased region" description="Polar residues" evidence="1">
    <location>
        <begin position="327"/>
        <end position="345"/>
    </location>
</feature>
<organism evidence="2">
    <name type="scientific">Tupanvirus soda lake</name>
    <dbReference type="NCBI Taxonomy" id="2126985"/>
    <lineage>
        <taxon>Viruses</taxon>
        <taxon>Varidnaviria</taxon>
        <taxon>Bamfordvirae</taxon>
        <taxon>Nucleocytoviricota</taxon>
        <taxon>Megaviricetes</taxon>
        <taxon>Imitervirales</taxon>
        <taxon>Mimiviridae</taxon>
        <taxon>Megamimivirinae</taxon>
        <taxon>Tupanvirus</taxon>
        <taxon>Tupanvirus salinum</taxon>
    </lineage>
</organism>
<protein>
    <submittedName>
        <fullName evidence="2">Uncharacterized protein</fullName>
    </submittedName>
</protein>
<reference evidence="2" key="2">
    <citation type="journal article" date="2018" name="Nat. Commun.">
        <title>Tailed giant Tupanvirus possesses the most complete translational apparatus of the known virosphere.</title>
        <authorList>
            <person name="Abrahao J."/>
            <person name="Silva L."/>
            <person name="Silva L.S."/>
            <person name="Khalil J.Y.B."/>
            <person name="Rodrigues R."/>
            <person name="Arantes T."/>
            <person name="Assis F."/>
            <person name="Boratto P."/>
            <person name="Andrade M."/>
            <person name="Kroon E.G."/>
            <person name="Ribeiro B."/>
            <person name="Bergier I."/>
            <person name="Seligmann H."/>
            <person name="Ghigo E."/>
            <person name="Colson P."/>
            <person name="Levasseur A."/>
            <person name="Kroemer G."/>
            <person name="Raoult D."/>
            <person name="La Scola B."/>
        </authorList>
    </citation>
    <scope>NUCLEOTIDE SEQUENCE [LARGE SCALE GENOMIC DNA]</scope>
    <source>
        <strain evidence="2">Soda lake</strain>
    </source>
</reference>
<name>A0A6N1P2J8_9VIRU</name>
<feature type="region of interest" description="Disordered" evidence="1">
    <location>
        <begin position="26"/>
        <end position="53"/>
    </location>
</feature>
<dbReference type="EMBL" id="KY523104">
    <property type="protein sequence ID" value="QKU35251.1"/>
    <property type="molecule type" value="Genomic_DNA"/>
</dbReference>
<evidence type="ECO:0000256" key="1">
    <source>
        <dbReference type="SAM" id="MobiDB-lite"/>
    </source>
</evidence>